<evidence type="ECO:0000256" key="4">
    <source>
        <dbReference type="ARBA" id="ARBA00022884"/>
    </source>
</evidence>
<dbReference type="FunFam" id="3.40.50.150:FF:000164">
    <property type="entry name" value="Methyltransferase NSUN5, putative"/>
    <property type="match status" value="1"/>
</dbReference>
<dbReference type="InterPro" id="IPR048889">
    <property type="entry name" value="NSUN5_RCM1_N"/>
</dbReference>
<keyword evidence="9" id="KW-1185">Reference proteome</keyword>
<dbReference type="InterPro" id="IPR023267">
    <property type="entry name" value="RCMT"/>
</dbReference>
<comment type="similarity">
    <text evidence="6">Belongs to the class I-like SAM-binding methyltransferase superfamily. RsmB/NOP family.</text>
</comment>
<dbReference type="GO" id="GO:0008173">
    <property type="term" value="F:RNA methyltransferase activity"/>
    <property type="evidence" value="ECO:0007669"/>
    <property type="project" value="InterPro"/>
</dbReference>
<dbReference type="PROSITE" id="PS51686">
    <property type="entry name" value="SAM_MT_RSMB_NOP"/>
    <property type="match status" value="1"/>
</dbReference>
<keyword evidence="3 6" id="KW-0949">S-adenosyl-L-methionine</keyword>
<dbReference type="PANTHER" id="PTHR22807">
    <property type="entry name" value="NOP2 YEAST -RELATED NOL1/NOP2/FMU SUN DOMAIN-CONTAINING"/>
    <property type="match status" value="1"/>
</dbReference>
<dbReference type="GO" id="GO:0070475">
    <property type="term" value="P:rRNA base methylation"/>
    <property type="evidence" value="ECO:0007669"/>
    <property type="project" value="TreeGrafter"/>
</dbReference>
<feature type="active site" description="Nucleophile" evidence="6">
    <location>
        <position position="372"/>
    </location>
</feature>
<gene>
    <name evidence="8" type="ORF">SmJEL517_g04980</name>
</gene>
<dbReference type="PRINTS" id="PR02008">
    <property type="entry name" value="RCMTFAMILY"/>
</dbReference>
<dbReference type="Gene3D" id="3.40.50.150">
    <property type="entry name" value="Vaccinia Virus protein VP39"/>
    <property type="match status" value="1"/>
</dbReference>
<comment type="caution">
    <text evidence="8">The sequence shown here is derived from an EMBL/GenBank/DDBJ whole genome shotgun (WGS) entry which is preliminary data.</text>
</comment>
<dbReference type="RefSeq" id="XP_031023132.1">
    <property type="nucleotide sequence ID" value="XM_031170908.1"/>
</dbReference>
<feature type="binding site" evidence="6">
    <location>
        <begin position="244"/>
        <end position="250"/>
    </location>
    <ligand>
        <name>S-adenosyl-L-methionine</name>
        <dbReference type="ChEBI" id="CHEBI:59789"/>
    </ligand>
</feature>
<sequence length="439" mass="48737">MSATKHHASQGSVATTSNNVYQTASDIIVKLDEKAGTIKSLVYKTAESVDKKRLYGLICETLKYREALTHVIEQAALLKQERKMSRELALVLSHDLLIGNGVSGRFKAIMAKHKSRMQSEFIKLKVRRKAKLNSDLIPERMKVADLIPRYVRVNTLKTTLKAVLDSLSKTYGLVLASETHLATNKKKLMTIDPHIPNLLVLPHGTDLHLDEMVIQGNMILQDKASCFPAFLLNPKPGSIVIDACAAPGNKTSHLSMLMQNKGTIHAFDMDPRRLKLLKNRMTQAGCSNVMTHLGSFLEATPASLGHVDCILLDPSCSGSGMLNPLESSEDDETEEMTATTADRLQSLSTFQLSLLNHALSFETVKRVAYSTCSIHQQENEDVVRKALQQNGKKWRLQEEVLSTWKRRGLPVFDGAEKVIRVSSAEDLACGFFVAVFERI</sequence>
<organism evidence="8 9">
    <name type="scientific">Synchytrium microbalum</name>
    <dbReference type="NCBI Taxonomy" id="1806994"/>
    <lineage>
        <taxon>Eukaryota</taxon>
        <taxon>Fungi</taxon>
        <taxon>Fungi incertae sedis</taxon>
        <taxon>Chytridiomycota</taxon>
        <taxon>Chytridiomycota incertae sedis</taxon>
        <taxon>Chytridiomycetes</taxon>
        <taxon>Synchytriales</taxon>
        <taxon>Synchytriaceae</taxon>
        <taxon>Synchytrium</taxon>
    </lineage>
</organism>
<dbReference type="STRING" id="1806994.A0A507BY50"/>
<comment type="caution">
    <text evidence="6">Lacks conserved residue(s) required for the propagation of feature annotation.</text>
</comment>
<feature type="binding site" evidence="6">
    <location>
        <position position="268"/>
    </location>
    <ligand>
        <name>S-adenosyl-L-methionine</name>
        <dbReference type="ChEBI" id="CHEBI:59789"/>
    </ligand>
</feature>
<feature type="domain" description="SAM-dependent MTase RsmB/NOP-type" evidence="7">
    <location>
        <begin position="139"/>
        <end position="439"/>
    </location>
</feature>
<feature type="binding site" evidence="6">
    <location>
        <position position="313"/>
    </location>
    <ligand>
        <name>S-adenosyl-L-methionine</name>
        <dbReference type="ChEBI" id="CHEBI:59789"/>
    </ligand>
</feature>
<dbReference type="InterPro" id="IPR001678">
    <property type="entry name" value="MeTrfase_RsmB-F_NOP2_dom"/>
</dbReference>
<accession>A0A507BY50</accession>
<name>A0A507BY50_9FUNG</name>
<dbReference type="GeneID" id="42006205"/>
<dbReference type="AlphaFoldDB" id="A0A507BY50"/>
<dbReference type="CDD" id="cd02440">
    <property type="entry name" value="AdoMet_MTases"/>
    <property type="match status" value="1"/>
</dbReference>
<evidence type="ECO:0000313" key="9">
    <source>
        <dbReference type="Proteomes" id="UP000319731"/>
    </source>
</evidence>
<evidence type="ECO:0000313" key="8">
    <source>
        <dbReference type="EMBL" id="TPX31789.1"/>
    </source>
</evidence>
<dbReference type="Proteomes" id="UP000319731">
    <property type="component" value="Unassembled WGS sequence"/>
</dbReference>
<proteinExistence type="inferred from homology"/>
<dbReference type="GO" id="GO:0005730">
    <property type="term" value="C:nucleolus"/>
    <property type="evidence" value="ECO:0007669"/>
    <property type="project" value="TreeGrafter"/>
</dbReference>
<evidence type="ECO:0000256" key="5">
    <source>
        <dbReference type="ARBA" id="ARBA00053002"/>
    </source>
</evidence>
<evidence type="ECO:0000256" key="3">
    <source>
        <dbReference type="ARBA" id="ARBA00022691"/>
    </source>
</evidence>
<dbReference type="GO" id="GO:0003723">
    <property type="term" value="F:RNA binding"/>
    <property type="evidence" value="ECO:0007669"/>
    <property type="project" value="UniProtKB-UniRule"/>
</dbReference>
<keyword evidence="1 6" id="KW-0489">Methyltransferase</keyword>
<dbReference type="InterPro" id="IPR029063">
    <property type="entry name" value="SAM-dependent_MTases_sf"/>
</dbReference>
<reference evidence="8 9" key="1">
    <citation type="journal article" date="2019" name="Sci. Rep.">
        <title>Comparative genomics of chytrid fungi reveal insights into the obligate biotrophic and pathogenic lifestyle of Synchytrium endobioticum.</title>
        <authorList>
            <person name="van de Vossenberg B.T.L.H."/>
            <person name="Warris S."/>
            <person name="Nguyen H.D.T."/>
            <person name="van Gent-Pelzer M.P.E."/>
            <person name="Joly D.L."/>
            <person name="van de Geest H.C."/>
            <person name="Bonants P.J.M."/>
            <person name="Smith D.S."/>
            <person name="Levesque C.A."/>
            <person name="van der Lee T.A.J."/>
        </authorList>
    </citation>
    <scope>NUCLEOTIDE SEQUENCE [LARGE SCALE GENOMIC DNA]</scope>
    <source>
        <strain evidence="8 9">JEL517</strain>
    </source>
</reference>
<dbReference type="InterPro" id="IPR049560">
    <property type="entry name" value="MeTrfase_RsmB-F_NOP2_cat"/>
</dbReference>
<dbReference type="EMBL" id="QEAO01000039">
    <property type="protein sequence ID" value="TPX31789.1"/>
    <property type="molecule type" value="Genomic_DNA"/>
</dbReference>
<keyword evidence="4 6" id="KW-0694">RNA-binding</keyword>
<dbReference type="Pfam" id="PF01189">
    <property type="entry name" value="Methyltr_RsmB-F"/>
    <property type="match status" value="1"/>
</dbReference>
<dbReference type="OrthoDB" id="435282at2759"/>
<evidence type="ECO:0000256" key="6">
    <source>
        <dbReference type="PROSITE-ProRule" id="PRU01023"/>
    </source>
</evidence>
<dbReference type="InterPro" id="IPR049561">
    <property type="entry name" value="NSUN5_7_fdxn-like"/>
</dbReference>
<comment type="catalytic activity">
    <reaction evidence="5">
        <text>a cytidine in 25S rRNA + S-adenosyl-L-methionine = a 5-methylcytidine in 25S rRNA + S-adenosyl-L-homocysteine + H(+)</text>
        <dbReference type="Rhea" id="RHEA:47780"/>
        <dbReference type="Rhea" id="RHEA-COMP:11911"/>
        <dbReference type="Rhea" id="RHEA-COMP:11912"/>
        <dbReference type="ChEBI" id="CHEBI:15378"/>
        <dbReference type="ChEBI" id="CHEBI:57856"/>
        <dbReference type="ChEBI" id="CHEBI:59789"/>
        <dbReference type="ChEBI" id="CHEBI:74483"/>
        <dbReference type="ChEBI" id="CHEBI:82748"/>
    </reaction>
</comment>
<dbReference type="SUPFAM" id="SSF53335">
    <property type="entry name" value="S-adenosyl-L-methionine-dependent methyltransferases"/>
    <property type="match status" value="1"/>
</dbReference>
<protein>
    <recommendedName>
        <fullName evidence="7">SAM-dependent MTase RsmB/NOP-type domain-containing protein</fullName>
    </recommendedName>
</protein>
<dbReference type="Pfam" id="PF21153">
    <property type="entry name" value="NSUN5_N"/>
    <property type="match status" value="1"/>
</dbReference>
<dbReference type="Gene3D" id="3.30.70.1170">
    <property type="entry name" value="Sun protein, domain 3"/>
    <property type="match status" value="1"/>
</dbReference>
<evidence type="ECO:0000259" key="7">
    <source>
        <dbReference type="PROSITE" id="PS51686"/>
    </source>
</evidence>
<keyword evidence="2 6" id="KW-0808">Transferase</keyword>
<evidence type="ECO:0000256" key="2">
    <source>
        <dbReference type="ARBA" id="ARBA00022679"/>
    </source>
</evidence>
<dbReference type="PANTHER" id="PTHR22807:SF4">
    <property type="entry name" value="28S RRNA (CYTOSINE-C(5))-METHYLTRANSFERASE"/>
    <property type="match status" value="1"/>
</dbReference>
<dbReference type="Pfam" id="PF21148">
    <property type="entry name" value="NSUN5_fdxn-like"/>
    <property type="match status" value="1"/>
</dbReference>
<evidence type="ECO:0000256" key="1">
    <source>
        <dbReference type="ARBA" id="ARBA00022603"/>
    </source>
</evidence>